<sequence>MSRTLAALTSLLAVASAAAVCKPPKSSNNASIVYTLPTAGSGHELAAPPADVKLLKIAVGHGLQNYTCASSTATAVATGALAVLYDVTGVYPGTVAGLSQDEFDSIAHDALWLASLPLNLVNAAMAQVDATPSGYTAYDASLTDPFVANTPALSLSTITGKAGVPDAPVLGHHFFDHSGIPTFDLFADNGLYGSMSKTDSTTSTYHSDAGPMGTGSVPWLLLSANANGLSNGVKYVYRVVTAGGTAVSCSLVQNGTSNVPYTAQYWFYG</sequence>
<protein>
    <submittedName>
        <fullName evidence="2">Malate dehydrogenase</fullName>
    </submittedName>
</protein>
<dbReference type="PANTHER" id="PTHR35567">
    <property type="entry name" value="MALATE DEHYDROGENASE (AFU_ORTHOLOGUE AFUA_2G13800)"/>
    <property type="match status" value="1"/>
</dbReference>
<dbReference type="OMA" id="LKFLGHH"/>
<dbReference type="eggNOG" id="ENOG502S85Z">
    <property type="taxonomic scope" value="Eukaryota"/>
</dbReference>
<evidence type="ECO:0000313" key="2">
    <source>
        <dbReference type="EMBL" id="EPE02710.1"/>
    </source>
</evidence>
<keyword evidence="1" id="KW-0732">Signal</keyword>
<evidence type="ECO:0000256" key="1">
    <source>
        <dbReference type="SAM" id="SignalP"/>
    </source>
</evidence>
<dbReference type="Pfam" id="PF11937">
    <property type="entry name" value="DUF3455"/>
    <property type="match status" value="1"/>
</dbReference>
<keyword evidence="3" id="KW-1185">Reference proteome</keyword>
<dbReference type="InterPro" id="IPR021851">
    <property type="entry name" value="DUF3455"/>
</dbReference>
<organism evidence="2 3">
    <name type="scientific">Ophiostoma piceae (strain UAMH 11346)</name>
    <name type="common">Sap stain fungus</name>
    <dbReference type="NCBI Taxonomy" id="1262450"/>
    <lineage>
        <taxon>Eukaryota</taxon>
        <taxon>Fungi</taxon>
        <taxon>Dikarya</taxon>
        <taxon>Ascomycota</taxon>
        <taxon>Pezizomycotina</taxon>
        <taxon>Sordariomycetes</taxon>
        <taxon>Sordariomycetidae</taxon>
        <taxon>Ophiostomatales</taxon>
        <taxon>Ophiostomataceae</taxon>
        <taxon>Ophiostoma</taxon>
    </lineage>
</organism>
<dbReference type="VEuPathDB" id="FungiDB:F503_04059"/>
<dbReference type="OrthoDB" id="1859733at2759"/>
<name>S3CQ41_OPHP1</name>
<reference evidence="2 3" key="1">
    <citation type="journal article" date="2013" name="BMC Genomics">
        <title>The genome and transcriptome of the pine saprophyte Ophiostoma piceae, and a comparison with the bark beetle-associated pine pathogen Grosmannia clavigera.</title>
        <authorList>
            <person name="Haridas S."/>
            <person name="Wang Y."/>
            <person name="Lim L."/>
            <person name="Massoumi Alamouti S."/>
            <person name="Jackman S."/>
            <person name="Docking R."/>
            <person name="Robertson G."/>
            <person name="Birol I."/>
            <person name="Bohlmann J."/>
            <person name="Breuil C."/>
        </authorList>
    </citation>
    <scope>NUCLEOTIDE SEQUENCE [LARGE SCALE GENOMIC DNA]</scope>
    <source>
        <strain evidence="2 3">UAMH 11346</strain>
    </source>
</reference>
<dbReference type="EMBL" id="KE148175">
    <property type="protein sequence ID" value="EPE02710.1"/>
    <property type="molecule type" value="Genomic_DNA"/>
</dbReference>
<dbReference type="Proteomes" id="UP000016923">
    <property type="component" value="Unassembled WGS sequence"/>
</dbReference>
<dbReference type="AlphaFoldDB" id="S3CQ41"/>
<accession>S3CQ41</accession>
<feature type="signal peptide" evidence="1">
    <location>
        <begin position="1"/>
        <end position="19"/>
    </location>
</feature>
<evidence type="ECO:0000313" key="3">
    <source>
        <dbReference type="Proteomes" id="UP000016923"/>
    </source>
</evidence>
<dbReference type="HOGENOM" id="CLU_067863_1_0_1"/>
<dbReference type="PANTHER" id="PTHR35567:SF3">
    <property type="entry name" value="MALATE DEHYDROGENASE"/>
    <property type="match status" value="1"/>
</dbReference>
<feature type="chain" id="PRO_5004518834" evidence="1">
    <location>
        <begin position="20"/>
        <end position="269"/>
    </location>
</feature>
<proteinExistence type="predicted"/>
<gene>
    <name evidence="2" type="ORF">F503_04059</name>
</gene>